<evidence type="ECO:0000256" key="5">
    <source>
        <dbReference type="RuleBase" id="RU366048"/>
    </source>
</evidence>
<dbReference type="GO" id="GO:0007005">
    <property type="term" value="P:mitochondrion organization"/>
    <property type="evidence" value="ECO:0007669"/>
    <property type="project" value="TreeGrafter"/>
</dbReference>
<evidence type="ECO:0000313" key="6">
    <source>
        <dbReference type="EMBL" id="CAF87022.1"/>
    </source>
</evidence>
<dbReference type="EMBL" id="CAAE01000297">
    <property type="protein sequence ID" value="CAF87022.1"/>
    <property type="molecule type" value="Genomic_DNA"/>
</dbReference>
<accession>Q4TJB0</accession>
<name>Q4TJB0_TETNG</name>
<keyword evidence="3" id="KW-0472">Membrane</keyword>
<evidence type="ECO:0000256" key="1">
    <source>
        <dbReference type="ARBA" id="ARBA00004370"/>
    </source>
</evidence>
<evidence type="ECO:0000256" key="2">
    <source>
        <dbReference type="ARBA" id="ARBA00009658"/>
    </source>
</evidence>
<gene>
    <name evidence="6" type="ORF">GSTENG00001857001</name>
</gene>
<evidence type="ECO:0000256" key="3">
    <source>
        <dbReference type="ARBA" id="ARBA00023136"/>
    </source>
</evidence>
<dbReference type="OrthoDB" id="8939694at2759"/>
<keyword evidence="5" id="KW-0999">Mitochondrion inner membrane</keyword>
<comment type="similarity">
    <text evidence="2 5">Belongs to the prohibitin family.</text>
</comment>
<feature type="non-terminal residue" evidence="6">
    <location>
        <position position="1"/>
    </location>
</feature>
<proteinExistence type="inferred from homology"/>
<dbReference type="InterPro" id="IPR000163">
    <property type="entry name" value="Prohibitin"/>
</dbReference>
<organism evidence="6">
    <name type="scientific">Tetraodon nigroviridis</name>
    <name type="common">Spotted green pufferfish</name>
    <name type="synonym">Chelonodon nigroviridis</name>
    <dbReference type="NCBI Taxonomy" id="99883"/>
    <lineage>
        <taxon>Eukaryota</taxon>
        <taxon>Metazoa</taxon>
        <taxon>Chordata</taxon>
        <taxon>Craniata</taxon>
        <taxon>Vertebrata</taxon>
        <taxon>Euteleostomi</taxon>
        <taxon>Actinopterygii</taxon>
        <taxon>Neopterygii</taxon>
        <taxon>Teleostei</taxon>
        <taxon>Neoteleostei</taxon>
        <taxon>Acanthomorphata</taxon>
        <taxon>Eupercaria</taxon>
        <taxon>Tetraodontiformes</taxon>
        <taxon>Tetradontoidea</taxon>
        <taxon>Tetraodontidae</taxon>
        <taxon>Tetraodon</taxon>
    </lineage>
</organism>
<dbReference type="PANTHER" id="PTHR23222">
    <property type="entry name" value="PROHIBITIN"/>
    <property type="match status" value="1"/>
</dbReference>
<reference evidence="6" key="1">
    <citation type="journal article" date="2004" name="Nature">
        <title>Genome duplication in the teleost fish Tetraodon nigroviridis reveals the early vertebrate proto-karyotype.</title>
        <authorList>
            <person name="Jaillon O."/>
            <person name="Aury J.-M."/>
            <person name="Brunet F."/>
            <person name="Petit J.-L."/>
            <person name="Stange-Thomann N."/>
            <person name="Mauceli E."/>
            <person name="Bouneau L."/>
            <person name="Fischer C."/>
            <person name="Ozouf-Costaz C."/>
            <person name="Bernot A."/>
            <person name="Nicaud S."/>
            <person name="Jaffe D."/>
            <person name="Fisher S."/>
            <person name="Lutfalla G."/>
            <person name="Dossat C."/>
            <person name="Segurens B."/>
            <person name="Dasilva C."/>
            <person name="Salanoubat M."/>
            <person name="Levy M."/>
            <person name="Boudet N."/>
            <person name="Castellano S."/>
            <person name="Anthouard V."/>
            <person name="Jubin C."/>
            <person name="Castelli V."/>
            <person name="Katinka M."/>
            <person name="Vacherie B."/>
            <person name="Biemont C."/>
            <person name="Skalli Z."/>
            <person name="Cattolico L."/>
            <person name="Poulain J."/>
            <person name="De Berardinis V."/>
            <person name="Cruaud C."/>
            <person name="Duprat S."/>
            <person name="Brottier P."/>
            <person name="Coutanceau J.-P."/>
            <person name="Gouzy J."/>
            <person name="Parra G."/>
            <person name="Lardier G."/>
            <person name="Chapple C."/>
            <person name="McKernan K.J."/>
            <person name="McEwan P."/>
            <person name="Bosak S."/>
            <person name="Kellis M."/>
            <person name="Volff J.-N."/>
            <person name="Guigo R."/>
            <person name="Zody M.C."/>
            <person name="Mesirov J."/>
            <person name="Lindblad-Toh K."/>
            <person name="Birren B."/>
            <person name="Nusbaum C."/>
            <person name="Kahn D."/>
            <person name="Robinson-Rechavi M."/>
            <person name="Laudet V."/>
            <person name="Schachter V."/>
            <person name="Quetier F."/>
            <person name="Saurin W."/>
            <person name="Scarpelli C."/>
            <person name="Wincker P."/>
            <person name="Lander E.S."/>
            <person name="Weissenbach J."/>
            <person name="Roest Crollius H."/>
        </authorList>
    </citation>
    <scope>NUCLEOTIDE SEQUENCE [LARGE SCALE GENOMIC DNA]</scope>
</reference>
<comment type="function">
    <text evidence="4">Protein with pleiotropic attributes mediated in a cell-compartment- and tissue-specific manner, which include the plasma membrane-associated cell signaling functions, mitochondrial chaperone, and transcriptional co-regulator of transcription factors and sex steroid hormones in the nucleus.</text>
</comment>
<sequence>PKLSDPSVFQQLGEAVTKNPGYLKLRKIRAAQNIAKTVAQSQNKVYLSADSLVLNLQDRESFNLLLK</sequence>
<comment type="subcellular location">
    <subcellularLocation>
        <location evidence="1">Membrane</location>
    </subcellularLocation>
    <subcellularLocation>
        <location evidence="5">Mitochondrion inner membrane</location>
    </subcellularLocation>
</comment>
<keyword evidence="5" id="KW-0496">Mitochondrion</keyword>
<comment type="caution">
    <text evidence="6">The sequence shown here is derived from an EMBL/GenBank/DDBJ whole genome shotgun (WGS) entry which is preliminary data.</text>
</comment>
<dbReference type="PANTHER" id="PTHR23222:SF1">
    <property type="entry name" value="PROHIBITIN-2"/>
    <property type="match status" value="1"/>
</dbReference>
<reference evidence="6" key="2">
    <citation type="submission" date="2004-02" db="EMBL/GenBank/DDBJ databases">
        <authorList>
            <consortium name="Genoscope"/>
            <consortium name="Whitehead Institute Centre for Genome Research"/>
        </authorList>
    </citation>
    <scope>NUCLEOTIDE SEQUENCE</scope>
</reference>
<dbReference type="GO" id="GO:0005743">
    <property type="term" value="C:mitochondrial inner membrane"/>
    <property type="evidence" value="ECO:0007669"/>
    <property type="project" value="UniProtKB-SubCell"/>
</dbReference>
<evidence type="ECO:0000256" key="4">
    <source>
        <dbReference type="ARBA" id="ARBA00037479"/>
    </source>
</evidence>
<protein>
    <recommendedName>
        <fullName evidence="5">Prohibitin</fullName>
    </recommendedName>
</protein>
<dbReference type="KEGG" id="tng:GSTEN00001857G001"/>
<dbReference type="AlphaFoldDB" id="Q4TJB0"/>